<dbReference type="EMBL" id="JACRWE010000001">
    <property type="protein sequence ID" value="MBC5995498.1"/>
    <property type="molecule type" value="Genomic_DNA"/>
</dbReference>
<comment type="caution">
    <text evidence="1">The sequence shown here is derived from an EMBL/GenBank/DDBJ whole genome shotgun (WGS) entry which is preliminary data.</text>
</comment>
<evidence type="ECO:0000313" key="1">
    <source>
        <dbReference type="EMBL" id="MBC5995498.1"/>
    </source>
</evidence>
<reference evidence="1 2" key="1">
    <citation type="submission" date="2020-08" db="EMBL/GenBank/DDBJ databases">
        <authorList>
            <person name="Liu C."/>
            <person name="Sun Q."/>
        </authorList>
    </citation>
    <scope>NUCLEOTIDE SEQUENCE [LARGE SCALE GENOMIC DNA]</scope>
    <source>
        <strain evidence="1 2">NSJ-18</strain>
    </source>
</reference>
<dbReference type="RefSeq" id="WP_187127806.1">
    <property type="nucleotide sequence ID" value="NZ_JACRWE010000001.1"/>
</dbReference>
<sequence>MLSKIKINNELESYESLALAPVSVIEELQGKGIKWSCRIFNSVFIV</sequence>
<gene>
    <name evidence="1" type="ORF">H8923_01880</name>
</gene>
<name>A0ABR7JLC1_9FIRM</name>
<evidence type="ECO:0000313" key="2">
    <source>
        <dbReference type="Proteomes" id="UP000609849"/>
    </source>
</evidence>
<protein>
    <submittedName>
        <fullName evidence="1">Uncharacterized protein</fullName>
    </submittedName>
</protein>
<dbReference type="Proteomes" id="UP000609849">
    <property type="component" value="Unassembled WGS sequence"/>
</dbReference>
<keyword evidence="2" id="KW-1185">Reference proteome</keyword>
<proteinExistence type="predicted"/>
<organism evidence="1 2">
    <name type="scientific">Romboutsia faecis</name>
    <dbReference type="NCBI Taxonomy" id="2764597"/>
    <lineage>
        <taxon>Bacteria</taxon>
        <taxon>Bacillati</taxon>
        <taxon>Bacillota</taxon>
        <taxon>Clostridia</taxon>
        <taxon>Peptostreptococcales</taxon>
        <taxon>Peptostreptococcaceae</taxon>
        <taxon>Romboutsia</taxon>
    </lineage>
</organism>
<accession>A0ABR7JLC1</accession>